<evidence type="ECO:0000256" key="5">
    <source>
        <dbReference type="PIRNR" id="PIRNR037207"/>
    </source>
</evidence>
<dbReference type="AlphaFoldDB" id="A0A6A6VF15"/>
<feature type="region of interest" description="Disordered" evidence="6">
    <location>
        <begin position="307"/>
        <end position="332"/>
    </location>
</feature>
<evidence type="ECO:0000256" key="2">
    <source>
        <dbReference type="ARBA" id="ARBA00022679"/>
    </source>
</evidence>
<dbReference type="PANTHER" id="PTHR21367:SF1">
    <property type="entry name" value="ARGINYL-TRNA--PROTEIN TRANSFERASE 1"/>
    <property type="match status" value="1"/>
</dbReference>
<dbReference type="InterPro" id="IPR007472">
    <property type="entry name" value="N-end_Aminoacyl_Trfase_C"/>
</dbReference>
<evidence type="ECO:0000256" key="3">
    <source>
        <dbReference type="ARBA" id="ARBA00022786"/>
    </source>
</evidence>
<comment type="catalytic activity">
    <reaction evidence="5">
        <text>an N-terminal L-alpha-aminoacyl-[protein] + L-arginyl-tRNA(Arg) = an N-terminal L-arginyl-L-aminoacyl-[protein] + tRNA(Arg) + H(+)</text>
        <dbReference type="Rhea" id="RHEA:10208"/>
        <dbReference type="Rhea" id="RHEA-COMP:9658"/>
        <dbReference type="Rhea" id="RHEA-COMP:9673"/>
        <dbReference type="Rhea" id="RHEA-COMP:10636"/>
        <dbReference type="Rhea" id="RHEA-COMP:10638"/>
        <dbReference type="ChEBI" id="CHEBI:15378"/>
        <dbReference type="ChEBI" id="CHEBI:78442"/>
        <dbReference type="ChEBI" id="CHEBI:78513"/>
        <dbReference type="ChEBI" id="CHEBI:78597"/>
        <dbReference type="ChEBI" id="CHEBI:83562"/>
        <dbReference type="EC" id="2.3.2.8"/>
    </reaction>
</comment>
<gene>
    <name evidence="9" type="ORF">M011DRAFT_518268</name>
</gene>
<feature type="domain" description="N-end rule aminoacyl transferase C-terminal" evidence="8">
    <location>
        <begin position="141"/>
        <end position="276"/>
    </location>
</feature>
<evidence type="ECO:0000313" key="9">
    <source>
        <dbReference type="EMBL" id="KAF2749192.1"/>
    </source>
</evidence>
<protein>
    <recommendedName>
        <fullName evidence="5">Arginyl-tRNA--protein transferase 1</fullName>
        <shortName evidence="5">Arginyltransferase 1</shortName>
        <shortName evidence="5">R-transferase 1</shortName>
        <ecNumber evidence="5">2.3.2.8</ecNumber>
    </recommendedName>
    <alternativeName>
        <fullName evidence="5">Arginine-tRNA--protein transferase 1</fullName>
    </alternativeName>
</protein>
<keyword evidence="3 5" id="KW-0833">Ubl conjugation pathway</keyword>
<comment type="similarity">
    <text evidence="1 5">Belongs to the R-transferase family.</text>
</comment>
<dbReference type="Proteomes" id="UP000799440">
    <property type="component" value="Unassembled WGS sequence"/>
</dbReference>
<keyword evidence="4 5" id="KW-0012">Acyltransferase</keyword>
<reference evidence="9" key="1">
    <citation type="journal article" date="2020" name="Stud. Mycol.">
        <title>101 Dothideomycetes genomes: a test case for predicting lifestyles and emergence of pathogens.</title>
        <authorList>
            <person name="Haridas S."/>
            <person name="Albert R."/>
            <person name="Binder M."/>
            <person name="Bloem J."/>
            <person name="Labutti K."/>
            <person name="Salamov A."/>
            <person name="Andreopoulos B."/>
            <person name="Baker S."/>
            <person name="Barry K."/>
            <person name="Bills G."/>
            <person name="Bluhm B."/>
            <person name="Cannon C."/>
            <person name="Castanera R."/>
            <person name="Culley D."/>
            <person name="Daum C."/>
            <person name="Ezra D."/>
            <person name="Gonzalez J."/>
            <person name="Henrissat B."/>
            <person name="Kuo A."/>
            <person name="Liang C."/>
            <person name="Lipzen A."/>
            <person name="Lutzoni F."/>
            <person name="Magnuson J."/>
            <person name="Mondo S."/>
            <person name="Nolan M."/>
            <person name="Ohm R."/>
            <person name="Pangilinan J."/>
            <person name="Park H.-J."/>
            <person name="Ramirez L."/>
            <person name="Alfaro M."/>
            <person name="Sun H."/>
            <person name="Tritt A."/>
            <person name="Yoshinaga Y."/>
            <person name="Zwiers L.-H."/>
            <person name="Turgeon B."/>
            <person name="Goodwin S."/>
            <person name="Spatafora J."/>
            <person name="Crous P."/>
            <person name="Grigoriev I."/>
        </authorList>
    </citation>
    <scope>NUCLEOTIDE SEQUENCE</scope>
    <source>
        <strain evidence="9">CBS 119925</strain>
    </source>
</reference>
<evidence type="ECO:0000256" key="6">
    <source>
        <dbReference type="SAM" id="MobiDB-lite"/>
    </source>
</evidence>
<comment type="function">
    <text evidence="5">Involved in the post-translational conjugation of arginine to the N-terminal aspartate or glutamate of a protein. This arginylation is required for degradation of the protein via the ubiquitin pathway.</text>
</comment>
<proteinExistence type="inferred from homology"/>
<keyword evidence="10" id="KW-1185">Reference proteome</keyword>
<evidence type="ECO:0000256" key="1">
    <source>
        <dbReference type="ARBA" id="ARBA00009991"/>
    </source>
</evidence>
<sequence length="426" mass="48988">MQSLVTPLEASYYLIAKSLSVDDYARLVDRGFRRSGTLLYKPDVVRQCCPHYTIRLPVALFRPGRDHRQAVHRWNKYVLGEGYVKEAARRYPISKEEKSRLRNAFDLVNTVHESEYSHVKRPPEPAHKFEVTLEPDNYTDEKFELYKNYQHHVHHESLSEISPPSFRRFLCDSPLERTTRLVDGYRRKYGSFHQCYRLDGRLIAMGVLDLLPHAVSGVYLMYHPDFEKWSFGKLSALREAALALEHGYGYYYMGFYIHSCPKMRYKATYMPQQILDPESNEWNPFDDKMTRLLDTKPFVSLSREGRREFNESIGSSKEDSREPTADDELEDYPLRAPRDAAAAVSDGMSLFDLKIPGIMTAEEVVQGGALDNLMLHITQFGDVPFKRLTASLEGDVKDPRSLKGELAAFVACVGPEVARSVRVRIG</sequence>
<organism evidence="9 10">
    <name type="scientific">Sporormia fimetaria CBS 119925</name>
    <dbReference type="NCBI Taxonomy" id="1340428"/>
    <lineage>
        <taxon>Eukaryota</taxon>
        <taxon>Fungi</taxon>
        <taxon>Dikarya</taxon>
        <taxon>Ascomycota</taxon>
        <taxon>Pezizomycotina</taxon>
        <taxon>Dothideomycetes</taxon>
        <taxon>Pleosporomycetidae</taxon>
        <taxon>Pleosporales</taxon>
        <taxon>Sporormiaceae</taxon>
        <taxon>Sporormia</taxon>
    </lineage>
</organism>
<dbReference type="Pfam" id="PF04376">
    <property type="entry name" value="ATE_N"/>
    <property type="match status" value="1"/>
</dbReference>
<dbReference type="InterPro" id="IPR030700">
    <property type="entry name" value="N-end_Aminoacyl_Trfase"/>
</dbReference>
<dbReference type="Pfam" id="PF04377">
    <property type="entry name" value="ATE_C"/>
    <property type="match status" value="1"/>
</dbReference>
<evidence type="ECO:0000256" key="4">
    <source>
        <dbReference type="ARBA" id="ARBA00023315"/>
    </source>
</evidence>
<dbReference type="SUPFAM" id="SSF55729">
    <property type="entry name" value="Acyl-CoA N-acyltransferases (Nat)"/>
    <property type="match status" value="1"/>
</dbReference>
<name>A0A6A6VF15_9PLEO</name>
<dbReference type="PANTHER" id="PTHR21367">
    <property type="entry name" value="ARGININE-TRNA-PROTEIN TRANSFERASE 1"/>
    <property type="match status" value="1"/>
</dbReference>
<accession>A0A6A6VF15</accession>
<dbReference type="PIRSF" id="PIRSF037207">
    <property type="entry name" value="ATE1_euk"/>
    <property type="match status" value="1"/>
</dbReference>
<dbReference type="InterPro" id="IPR007471">
    <property type="entry name" value="N-end_Aminoacyl_Trfase_N"/>
</dbReference>
<dbReference type="GO" id="GO:0004057">
    <property type="term" value="F:arginyl-tRNA--protein transferase activity"/>
    <property type="evidence" value="ECO:0007669"/>
    <property type="project" value="UniProtKB-EC"/>
</dbReference>
<dbReference type="GO" id="GO:0005737">
    <property type="term" value="C:cytoplasm"/>
    <property type="evidence" value="ECO:0007669"/>
    <property type="project" value="TreeGrafter"/>
</dbReference>
<dbReference type="OrthoDB" id="74183at2759"/>
<evidence type="ECO:0000313" key="10">
    <source>
        <dbReference type="Proteomes" id="UP000799440"/>
    </source>
</evidence>
<dbReference type="InterPro" id="IPR016181">
    <property type="entry name" value="Acyl_CoA_acyltransferase"/>
</dbReference>
<evidence type="ECO:0000259" key="7">
    <source>
        <dbReference type="Pfam" id="PF04376"/>
    </source>
</evidence>
<evidence type="ECO:0000259" key="8">
    <source>
        <dbReference type="Pfam" id="PF04377"/>
    </source>
</evidence>
<dbReference type="InterPro" id="IPR017137">
    <property type="entry name" value="Arg-tRNA-P_Trfase_1_euk"/>
</dbReference>
<feature type="domain" description="N-end aminoacyl transferase N-terminal" evidence="7">
    <location>
        <begin position="16"/>
        <end position="69"/>
    </location>
</feature>
<keyword evidence="2 5" id="KW-0808">Transferase</keyword>
<feature type="compositionally biased region" description="Basic and acidic residues" evidence="6">
    <location>
        <begin position="307"/>
        <end position="324"/>
    </location>
</feature>
<dbReference type="EMBL" id="MU006567">
    <property type="protein sequence ID" value="KAF2749192.1"/>
    <property type="molecule type" value="Genomic_DNA"/>
</dbReference>
<dbReference type="EC" id="2.3.2.8" evidence="5"/>